<evidence type="ECO:0000313" key="1">
    <source>
        <dbReference type="EMBL" id="KFD54946.1"/>
    </source>
</evidence>
<organism evidence="2">
    <name type="scientific">Trichuris suis</name>
    <name type="common">pig whipworm</name>
    <dbReference type="NCBI Taxonomy" id="68888"/>
    <lineage>
        <taxon>Eukaryota</taxon>
        <taxon>Metazoa</taxon>
        <taxon>Ecdysozoa</taxon>
        <taxon>Nematoda</taxon>
        <taxon>Enoplea</taxon>
        <taxon>Dorylaimia</taxon>
        <taxon>Trichinellida</taxon>
        <taxon>Trichuridae</taxon>
        <taxon>Trichuris</taxon>
    </lineage>
</organism>
<dbReference type="Proteomes" id="UP000030764">
    <property type="component" value="Unassembled WGS sequence"/>
</dbReference>
<evidence type="ECO:0000313" key="3">
    <source>
        <dbReference type="Proteomes" id="UP000030764"/>
    </source>
</evidence>
<protein>
    <submittedName>
        <fullName evidence="2">Uncharacterized protein</fullName>
    </submittedName>
</protein>
<name>A0A085NG27_9BILA</name>
<reference evidence="2 3" key="1">
    <citation type="journal article" date="2014" name="Nat. Genet.">
        <title>Genome and transcriptome of the porcine whipworm Trichuris suis.</title>
        <authorList>
            <person name="Jex A.R."/>
            <person name="Nejsum P."/>
            <person name="Schwarz E.M."/>
            <person name="Hu L."/>
            <person name="Young N.D."/>
            <person name="Hall R.S."/>
            <person name="Korhonen P.K."/>
            <person name="Liao S."/>
            <person name="Thamsborg S."/>
            <person name="Xia J."/>
            <person name="Xu P."/>
            <person name="Wang S."/>
            <person name="Scheerlinck J.P."/>
            <person name="Hofmann A."/>
            <person name="Sternberg P.W."/>
            <person name="Wang J."/>
            <person name="Gasser R.B."/>
        </authorList>
    </citation>
    <scope>NUCLEOTIDE SEQUENCE [LARGE SCALE GENOMIC DNA]</scope>
    <source>
        <strain evidence="2">DCEP-RM93F</strain>
        <strain evidence="1">DCEP-RM93M</strain>
    </source>
</reference>
<dbReference type="AlphaFoldDB" id="A0A085NG27"/>
<sequence length="89" mass="9864">MESATNDAQPNRTCQSAPQVDVSKITKITGLIKKKGYGTFAVAICNDGKECYVPYCMAREALLPQLLDMYENDVQCEELTKGIETKKVD</sequence>
<gene>
    <name evidence="1" type="ORF">M513_04128</name>
    <name evidence="2" type="ORF">M514_04128</name>
</gene>
<dbReference type="EMBL" id="KL363203">
    <property type="protein sequence ID" value="KFD54946.1"/>
    <property type="molecule type" value="Genomic_DNA"/>
</dbReference>
<dbReference type="Proteomes" id="UP000030758">
    <property type="component" value="Unassembled WGS sequence"/>
</dbReference>
<keyword evidence="3" id="KW-1185">Reference proteome</keyword>
<dbReference type="EMBL" id="KL367505">
    <property type="protein sequence ID" value="KFD68423.1"/>
    <property type="molecule type" value="Genomic_DNA"/>
</dbReference>
<evidence type="ECO:0000313" key="2">
    <source>
        <dbReference type="EMBL" id="KFD68423.1"/>
    </source>
</evidence>
<accession>A0A085NG27</accession>
<proteinExistence type="predicted"/>